<dbReference type="RefSeq" id="WP_163905657.1">
    <property type="nucleotide sequence ID" value="NZ_CP048427.1"/>
</dbReference>
<keyword evidence="1" id="KW-1133">Transmembrane helix</keyword>
<keyword evidence="1" id="KW-0472">Membrane</keyword>
<organism evidence="2 3">
    <name type="scientific">Rhizobium daejeonense</name>
    <dbReference type="NCBI Taxonomy" id="240521"/>
    <lineage>
        <taxon>Bacteria</taxon>
        <taxon>Pseudomonadati</taxon>
        <taxon>Pseudomonadota</taxon>
        <taxon>Alphaproteobacteria</taxon>
        <taxon>Hyphomicrobiales</taxon>
        <taxon>Rhizobiaceae</taxon>
        <taxon>Rhizobium/Agrobacterium group</taxon>
        <taxon>Rhizobium</taxon>
    </lineage>
</organism>
<dbReference type="AlphaFoldDB" id="A0A6M1RZ12"/>
<reference evidence="2 3" key="1">
    <citation type="submission" date="2020-02" db="EMBL/GenBank/DDBJ databases">
        <title>Genome sequence of the type strain CCBAU10050 of Rhizobium daejeonense.</title>
        <authorList>
            <person name="Gao J."/>
            <person name="Sun J."/>
        </authorList>
    </citation>
    <scope>NUCLEOTIDE SEQUENCE [LARGE SCALE GENOMIC DNA]</scope>
    <source>
        <strain evidence="2 3">CCBAU10050</strain>
    </source>
</reference>
<keyword evidence="1" id="KW-0812">Transmembrane</keyword>
<evidence type="ECO:0000313" key="3">
    <source>
        <dbReference type="Proteomes" id="UP000477849"/>
    </source>
</evidence>
<evidence type="ECO:0000256" key="1">
    <source>
        <dbReference type="SAM" id="Phobius"/>
    </source>
</evidence>
<sequence length="102" mass="11214">MTGPEIMAAVVFGMSVFGTLFGLWKYLDGKLTTARRDTEKVGADLAAHKLHIAETYVTKAGMQEQTGQIMKAIEGVGSRLDGLNGRLDRLYEAQPRRTTRAQ</sequence>
<name>A0A6M1RZ12_9HYPH</name>
<evidence type="ECO:0000313" key="2">
    <source>
        <dbReference type="EMBL" id="NGO63973.1"/>
    </source>
</evidence>
<protein>
    <submittedName>
        <fullName evidence="2">Uncharacterized protein</fullName>
    </submittedName>
</protein>
<keyword evidence="3" id="KW-1185">Reference proteome</keyword>
<feature type="transmembrane region" description="Helical" evidence="1">
    <location>
        <begin position="6"/>
        <end position="27"/>
    </location>
</feature>
<comment type="caution">
    <text evidence="2">The sequence shown here is derived from an EMBL/GenBank/DDBJ whole genome shotgun (WGS) entry which is preliminary data.</text>
</comment>
<gene>
    <name evidence="2" type="ORF">G6N76_09830</name>
</gene>
<dbReference type="EMBL" id="JAAKZH010000003">
    <property type="protein sequence ID" value="NGO63973.1"/>
    <property type="molecule type" value="Genomic_DNA"/>
</dbReference>
<accession>A0A6M1RZ12</accession>
<proteinExistence type="predicted"/>
<dbReference type="Proteomes" id="UP000477849">
    <property type="component" value="Unassembled WGS sequence"/>
</dbReference>